<dbReference type="Pfam" id="PF00370">
    <property type="entry name" value="FGGY_N"/>
    <property type="match status" value="1"/>
</dbReference>
<evidence type="ECO:0000256" key="2">
    <source>
        <dbReference type="ARBA" id="ARBA00022679"/>
    </source>
</evidence>
<comment type="similarity">
    <text evidence="1">Belongs to the FGGY kinase family.</text>
</comment>
<dbReference type="KEGG" id="ntg:NSCAC_0960"/>
<evidence type="ECO:0000256" key="3">
    <source>
        <dbReference type="ARBA" id="ARBA00022777"/>
    </source>
</evidence>
<dbReference type="InterPro" id="IPR043129">
    <property type="entry name" value="ATPase_NBD"/>
</dbReference>
<dbReference type="InterPro" id="IPR000577">
    <property type="entry name" value="Carb_kinase_FGGY"/>
</dbReference>
<evidence type="ECO:0000256" key="1">
    <source>
        <dbReference type="ARBA" id="ARBA00009156"/>
    </source>
</evidence>
<dbReference type="PIRSF" id="PIRSF000538">
    <property type="entry name" value="GlpK"/>
    <property type="match status" value="1"/>
</dbReference>
<feature type="domain" description="Carbohydrate kinase FGGY N-terminal" evidence="4">
    <location>
        <begin position="6"/>
        <end position="237"/>
    </location>
</feature>
<dbReference type="InterPro" id="IPR018484">
    <property type="entry name" value="FGGY_N"/>
</dbReference>
<protein>
    <submittedName>
        <fullName evidence="6">Carbohydrate kinase</fullName>
        <ecNumber evidence="6">2.7.1.-</ecNumber>
    </submittedName>
</protein>
<dbReference type="RefSeq" id="WP_197743706.1">
    <property type="nucleotide sequence ID" value="NZ_LR778175.1"/>
</dbReference>
<evidence type="ECO:0000259" key="5">
    <source>
        <dbReference type="Pfam" id="PF02782"/>
    </source>
</evidence>
<dbReference type="AlphaFoldDB" id="A0A7G1Q9V8"/>
<dbReference type="InterPro" id="IPR018485">
    <property type="entry name" value="FGGY_C"/>
</dbReference>
<name>A0A7G1Q9V8_9GAMM</name>
<dbReference type="GO" id="GO:0005997">
    <property type="term" value="P:xylulose metabolic process"/>
    <property type="evidence" value="ECO:0007669"/>
    <property type="project" value="TreeGrafter"/>
</dbReference>
<keyword evidence="7" id="KW-1185">Reference proteome</keyword>
<dbReference type="PANTHER" id="PTHR10196">
    <property type="entry name" value="SUGAR KINASE"/>
    <property type="match status" value="1"/>
</dbReference>
<dbReference type="GO" id="GO:0005829">
    <property type="term" value="C:cytosol"/>
    <property type="evidence" value="ECO:0007669"/>
    <property type="project" value="TreeGrafter"/>
</dbReference>
<reference evidence="6 7" key="1">
    <citation type="submission" date="2020-03" db="EMBL/GenBank/DDBJ databases">
        <authorList>
            <person name="Picone N."/>
        </authorList>
    </citation>
    <scope>NUCLEOTIDE SEQUENCE [LARGE SCALE GENOMIC DNA]</scope>
    <source>
        <strain evidence="6">NSCAC1</strain>
    </source>
</reference>
<evidence type="ECO:0000313" key="7">
    <source>
        <dbReference type="Proteomes" id="UP000516072"/>
    </source>
</evidence>
<keyword evidence="3 6" id="KW-0418">Kinase</keyword>
<keyword evidence="2 6" id="KW-0808">Transferase</keyword>
<dbReference type="PANTHER" id="PTHR10196:SF80">
    <property type="entry name" value="D-RIBULOSE KINASE"/>
    <property type="match status" value="1"/>
</dbReference>
<dbReference type="EC" id="2.7.1.-" evidence="6"/>
<dbReference type="SUPFAM" id="SSF53067">
    <property type="entry name" value="Actin-like ATPase domain"/>
    <property type="match status" value="2"/>
</dbReference>
<dbReference type="Pfam" id="PF02782">
    <property type="entry name" value="FGGY_C"/>
    <property type="match status" value="1"/>
</dbReference>
<dbReference type="GO" id="GO:0019150">
    <property type="term" value="F:D-ribulokinase activity"/>
    <property type="evidence" value="ECO:0007669"/>
    <property type="project" value="TreeGrafter"/>
</dbReference>
<dbReference type="CDD" id="cd07783">
    <property type="entry name" value="ASKHA_NBD_FGGY_SePSK_AtXK1-like"/>
    <property type="match status" value="1"/>
</dbReference>
<proteinExistence type="inferred from homology"/>
<sequence>MAEAFFVGIDLGTSGYRAIAITQEGTIVGQSYLSSSIEIVQAKEQNPIDWWAGIKQVLTHLFQTVPAYQVKSIAVNGTSGTVFLVSAQGIPITPALLYHHNLSKEQAQYIAQYAPPTSGALGATSGLAKLLYLLQHYPEEAKYTAYLVHQADWIAFCLGASLGISDENNCLKTGYDPYYRMWPTWLNHLPISNSLLPKVVPPGTPIGKVNQEMVNDFGLNQDTTLVAGTTDSVAAVIAAGTQQAGDAVTSLGSTLVLKIITPQSIFNKDQGIYSHRLGDFWLAGGASNSGGAVLQQYFTQNQIDKMTPLLKPNEPTGLNYYPLVNPGERFPTCDSDYPPRMTPRPKSDLIFFQGILEGIAQIETQGYHQLHKLGAPFPNHIKTVGGGAKNLPWKKIREQTTGAKITVATHTEAAYGSALLAQQGALCHEY</sequence>
<feature type="domain" description="Carbohydrate kinase FGGY C-terminal" evidence="5">
    <location>
        <begin position="248"/>
        <end position="421"/>
    </location>
</feature>
<dbReference type="EMBL" id="LR778175">
    <property type="protein sequence ID" value="CAB1276023.1"/>
    <property type="molecule type" value="Genomic_DNA"/>
</dbReference>
<dbReference type="GO" id="GO:0004856">
    <property type="term" value="F:D-xylulokinase activity"/>
    <property type="evidence" value="ECO:0007669"/>
    <property type="project" value="TreeGrafter"/>
</dbReference>
<evidence type="ECO:0000313" key="6">
    <source>
        <dbReference type="EMBL" id="CAB1276023.1"/>
    </source>
</evidence>
<accession>A0A7G1Q9V8</accession>
<dbReference type="Gene3D" id="3.30.420.40">
    <property type="match status" value="2"/>
</dbReference>
<evidence type="ECO:0000259" key="4">
    <source>
        <dbReference type="Pfam" id="PF00370"/>
    </source>
</evidence>
<dbReference type="Proteomes" id="UP000516072">
    <property type="component" value="Chromosome"/>
</dbReference>
<gene>
    <name evidence="6" type="ORF">NSCAC_0960</name>
</gene>
<organism evidence="6 7">
    <name type="scientific">Candidatus Nitrosacidococcus tergens</name>
    <dbReference type="NCBI Taxonomy" id="553981"/>
    <lineage>
        <taxon>Bacteria</taxon>
        <taxon>Pseudomonadati</taxon>
        <taxon>Pseudomonadota</taxon>
        <taxon>Gammaproteobacteria</taxon>
        <taxon>Chromatiales</taxon>
        <taxon>Chromatiaceae</taxon>
        <taxon>Candidatus Nitrosacidococcus</taxon>
    </lineage>
</organism>